<dbReference type="InterPro" id="IPR050353">
    <property type="entry name" value="PyrK_electron_transfer"/>
</dbReference>
<feature type="binding site" evidence="1">
    <location>
        <position position="221"/>
    </location>
    <ligand>
        <name>[2Fe-2S] cluster</name>
        <dbReference type="ChEBI" id="CHEBI:190135"/>
    </ligand>
</feature>
<feature type="binding site" evidence="1">
    <location>
        <position position="224"/>
    </location>
    <ligand>
        <name>[2Fe-2S] cluster</name>
        <dbReference type="ChEBI" id="CHEBI:190135"/>
    </ligand>
</feature>
<keyword evidence="1" id="KW-0001">2Fe-2S</keyword>
<feature type="domain" description="Oxidoreductase FAD/NAD(P)-binding" evidence="2">
    <location>
        <begin position="103"/>
        <end position="195"/>
    </location>
</feature>
<dbReference type="SUPFAM" id="SSF63380">
    <property type="entry name" value="Riboflavin synthase domain-like"/>
    <property type="match status" value="1"/>
</dbReference>
<dbReference type="GO" id="GO:0050660">
    <property type="term" value="F:flavin adenine dinucleotide binding"/>
    <property type="evidence" value="ECO:0007669"/>
    <property type="project" value="InterPro"/>
</dbReference>
<protein>
    <submittedName>
        <fullName evidence="4">Ferredoxin-NADP reductase</fullName>
        <ecNumber evidence="4">1.18.1.2</ecNumber>
    </submittedName>
</protein>
<name>A0A2N5ZDD4_MUIH1</name>
<comment type="cofactor">
    <cofactor evidence="1">
        <name>[2Fe-2S] cluster</name>
        <dbReference type="ChEBI" id="CHEBI:190135"/>
    </cofactor>
    <text evidence="1">Binds 1 [2Fe-2S] cluster per subunit.</text>
</comment>
<keyword evidence="1" id="KW-0479">Metal-binding</keyword>
<dbReference type="PANTHER" id="PTHR43513:SF3">
    <property type="entry name" value="DIHYDROOROTATE DEHYDROGENASE B (NAD(+)), ELECTRON TRANSFER SUBUNIT-RELATED"/>
    <property type="match status" value="1"/>
</dbReference>
<dbReference type="InterPro" id="IPR039261">
    <property type="entry name" value="FNR_nucleotide-bd"/>
</dbReference>
<dbReference type="PANTHER" id="PTHR43513">
    <property type="entry name" value="DIHYDROOROTATE DEHYDROGENASE B (NAD(+)), ELECTRON TRANSFER SUBUNIT"/>
    <property type="match status" value="1"/>
</dbReference>
<evidence type="ECO:0000259" key="3">
    <source>
        <dbReference type="Pfam" id="PF10418"/>
    </source>
</evidence>
<proteinExistence type="predicted"/>
<evidence type="ECO:0000313" key="5">
    <source>
        <dbReference type="Proteomes" id="UP000234857"/>
    </source>
</evidence>
<dbReference type="PIRSF" id="PIRSF006816">
    <property type="entry name" value="Cyc3_hyd_g"/>
    <property type="match status" value="1"/>
</dbReference>
<dbReference type="Pfam" id="PF10418">
    <property type="entry name" value="DHODB_Fe-S_bind"/>
    <property type="match status" value="1"/>
</dbReference>
<dbReference type="NCBIfam" id="NF004862">
    <property type="entry name" value="PRK06222.1"/>
    <property type="match status" value="1"/>
</dbReference>
<reference evidence="4 5" key="1">
    <citation type="submission" date="2017-11" db="EMBL/GenBank/DDBJ databases">
        <title>Genome-resolved metagenomics identifies genetic mobility, metabolic interactions, and unexpected diversity in perchlorate-reducing communities.</title>
        <authorList>
            <person name="Barnum T.P."/>
            <person name="Figueroa I.A."/>
            <person name="Carlstrom C.I."/>
            <person name="Lucas L.N."/>
            <person name="Engelbrektson A.L."/>
            <person name="Coates J.D."/>
        </authorList>
    </citation>
    <scope>NUCLEOTIDE SEQUENCE [LARGE SCALE GENOMIC DNA]</scope>
    <source>
        <strain evidence="4">BM706</strain>
    </source>
</reference>
<dbReference type="Pfam" id="PF00175">
    <property type="entry name" value="NAD_binding_1"/>
    <property type="match status" value="1"/>
</dbReference>
<evidence type="ECO:0000313" key="4">
    <source>
        <dbReference type="EMBL" id="PLX16634.1"/>
    </source>
</evidence>
<gene>
    <name evidence="4" type="ORF">C0601_09850</name>
</gene>
<dbReference type="InterPro" id="IPR001433">
    <property type="entry name" value="OxRdtase_FAD/NAD-bd"/>
</dbReference>
<dbReference type="SUPFAM" id="SSF52343">
    <property type="entry name" value="Ferredoxin reductase-like, C-terminal NADP-linked domain"/>
    <property type="match status" value="1"/>
</dbReference>
<feature type="binding site" evidence="1">
    <location>
        <position position="236"/>
    </location>
    <ligand>
        <name>[2Fe-2S] cluster</name>
        <dbReference type="ChEBI" id="CHEBI:190135"/>
    </ligand>
</feature>
<dbReference type="CDD" id="cd06219">
    <property type="entry name" value="DHOD_e_trans_like1"/>
    <property type="match status" value="1"/>
</dbReference>
<keyword evidence="1" id="KW-0408">Iron</keyword>
<dbReference type="EC" id="1.18.1.2" evidence="4"/>
<dbReference type="GO" id="GO:0046872">
    <property type="term" value="F:metal ion binding"/>
    <property type="evidence" value="ECO:0007669"/>
    <property type="project" value="UniProtKB-KW"/>
</dbReference>
<evidence type="ECO:0000256" key="1">
    <source>
        <dbReference type="PIRSR" id="PIRSR006816-2"/>
    </source>
</evidence>
<sequence>MKRNEILEKKLLTDGSVYFKLHAPEIAKNAFAGNFLIVITHEGSERIPLTIMEYQDDWVSIVVKPVGFSTQEMVKLEEGEAFHGVLGPLGQKMHIVENQTVLMVAGGVGIAPVIPQLEELKKHNNHVIVIHGGREKDAILFEKRVNDVADEYIICTDDGSYGEMGLVTDIMEKELAEHDIDLVITIGPLIMMKYVSLLSKKHNIKTMASLNSIMLDGTGMCGSCRVEYDGEVKFACVDGPDMDAHKIDFDVLIKRNSRFKEQEDSVRL</sequence>
<keyword evidence="1" id="KW-0411">Iron-sulfur</keyword>
<dbReference type="GO" id="GO:0051537">
    <property type="term" value="F:2 iron, 2 sulfur cluster binding"/>
    <property type="evidence" value="ECO:0007669"/>
    <property type="project" value="UniProtKB-KW"/>
</dbReference>
<dbReference type="Proteomes" id="UP000234857">
    <property type="component" value="Unassembled WGS sequence"/>
</dbReference>
<dbReference type="GO" id="GO:0004324">
    <property type="term" value="F:ferredoxin-NADP+ reductase activity"/>
    <property type="evidence" value="ECO:0007669"/>
    <property type="project" value="UniProtKB-EC"/>
</dbReference>
<evidence type="ECO:0000259" key="2">
    <source>
        <dbReference type="Pfam" id="PF00175"/>
    </source>
</evidence>
<dbReference type="AlphaFoldDB" id="A0A2N5ZDD4"/>
<dbReference type="Gene3D" id="2.40.30.10">
    <property type="entry name" value="Translation factors"/>
    <property type="match status" value="1"/>
</dbReference>
<feature type="domain" description="Dihydroorotate dehydrogenase electron transfer subunit iron-sulphur cluster binding" evidence="3">
    <location>
        <begin position="211"/>
        <end position="247"/>
    </location>
</feature>
<keyword evidence="4" id="KW-0560">Oxidoreductase</keyword>
<dbReference type="InterPro" id="IPR012165">
    <property type="entry name" value="Cyt_c3_hydrogenase_gsu"/>
</dbReference>
<dbReference type="InterPro" id="IPR019480">
    <property type="entry name" value="Dihydroorotate_DH_Fe-S-bd"/>
</dbReference>
<dbReference type="EMBL" id="PKTG01000109">
    <property type="protein sequence ID" value="PLX16634.1"/>
    <property type="molecule type" value="Genomic_DNA"/>
</dbReference>
<organism evidence="4 5">
    <name type="scientific">Muiribacterium halophilum</name>
    <dbReference type="NCBI Taxonomy" id="2053465"/>
    <lineage>
        <taxon>Bacteria</taxon>
        <taxon>Candidatus Muiribacteriota</taxon>
        <taxon>Candidatus Muiribacteriia</taxon>
        <taxon>Candidatus Muiribacteriales</taxon>
        <taxon>Candidatus Muiribacteriaceae</taxon>
        <taxon>Candidatus Muiribacterium</taxon>
    </lineage>
</organism>
<dbReference type="GO" id="GO:0006221">
    <property type="term" value="P:pyrimidine nucleotide biosynthetic process"/>
    <property type="evidence" value="ECO:0007669"/>
    <property type="project" value="InterPro"/>
</dbReference>
<accession>A0A2N5ZDD4</accession>
<dbReference type="InterPro" id="IPR017938">
    <property type="entry name" value="Riboflavin_synthase-like_b-brl"/>
</dbReference>
<comment type="caution">
    <text evidence="4">The sequence shown here is derived from an EMBL/GenBank/DDBJ whole genome shotgun (WGS) entry which is preliminary data.</text>
</comment>
<dbReference type="Gene3D" id="3.40.50.80">
    <property type="entry name" value="Nucleotide-binding domain of ferredoxin-NADP reductase (FNR) module"/>
    <property type="match status" value="1"/>
</dbReference>